<dbReference type="Proteomes" id="UP000006201">
    <property type="component" value="Unassembled WGS sequence"/>
</dbReference>
<comment type="similarity">
    <text evidence="1">Belongs to the sigma-70 factor family. ECF subfamily.</text>
</comment>
<dbReference type="InterPro" id="IPR013249">
    <property type="entry name" value="RNA_pol_sigma70_r4_t2"/>
</dbReference>
<gene>
    <name evidence="7" type="ORF">PTD2_01366</name>
</gene>
<sequence length="178" mass="20982">MQLNFNDPLEQVSQNEQVRQLYQQHHQKLIHHIMKKGLVQREAEDIAQEAFIKLLGLDKPEIESYIAAYLYKIANNLTIDRLRSQARSPIEFDEQLQINSIDTLANPEQSNQHQQVLSQMAVLIKQLPIKCQQAFILYKVKECSYEQISEQLDISQSMVRKYVLRAIRHCYDHLQHEL</sequence>
<dbReference type="InterPro" id="IPR039425">
    <property type="entry name" value="RNA_pol_sigma-70-like"/>
</dbReference>
<feature type="domain" description="RNA polymerase sigma-70 region 2" evidence="5">
    <location>
        <begin position="21"/>
        <end position="87"/>
    </location>
</feature>
<dbReference type="GO" id="GO:0003677">
    <property type="term" value="F:DNA binding"/>
    <property type="evidence" value="ECO:0007669"/>
    <property type="project" value="InterPro"/>
</dbReference>
<keyword evidence="4" id="KW-0804">Transcription</keyword>
<name>A4C3P4_9GAMM</name>
<dbReference type="PANTHER" id="PTHR43133:SF63">
    <property type="entry name" value="RNA POLYMERASE SIGMA FACTOR FECI-RELATED"/>
    <property type="match status" value="1"/>
</dbReference>
<evidence type="ECO:0000256" key="3">
    <source>
        <dbReference type="ARBA" id="ARBA00023082"/>
    </source>
</evidence>
<organism evidence="7 8">
    <name type="scientific">Pseudoalteromonas tunicata D2</name>
    <dbReference type="NCBI Taxonomy" id="87626"/>
    <lineage>
        <taxon>Bacteria</taxon>
        <taxon>Pseudomonadati</taxon>
        <taxon>Pseudomonadota</taxon>
        <taxon>Gammaproteobacteria</taxon>
        <taxon>Alteromonadales</taxon>
        <taxon>Pseudoalteromonadaceae</taxon>
        <taxon>Pseudoalteromonas</taxon>
    </lineage>
</organism>
<dbReference type="RefSeq" id="WP_009836477.1">
    <property type="nucleotide sequence ID" value="NZ_AAOH01000001.1"/>
</dbReference>
<dbReference type="Gene3D" id="1.10.10.10">
    <property type="entry name" value="Winged helix-like DNA-binding domain superfamily/Winged helix DNA-binding domain"/>
    <property type="match status" value="1"/>
</dbReference>
<dbReference type="Gene3D" id="1.10.1740.10">
    <property type="match status" value="1"/>
</dbReference>
<dbReference type="PANTHER" id="PTHR43133">
    <property type="entry name" value="RNA POLYMERASE ECF-TYPE SIGMA FACTO"/>
    <property type="match status" value="1"/>
</dbReference>
<evidence type="ECO:0000256" key="4">
    <source>
        <dbReference type="ARBA" id="ARBA00023163"/>
    </source>
</evidence>
<dbReference type="GO" id="GO:0016987">
    <property type="term" value="F:sigma factor activity"/>
    <property type="evidence" value="ECO:0007669"/>
    <property type="project" value="UniProtKB-KW"/>
</dbReference>
<proteinExistence type="inferred from homology"/>
<evidence type="ECO:0000313" key="8">
    <source>
        <dbReference type="Proteomes" id="UP000006201"/>
    </source>
</evidence>
<dbReference type="SUPFAM" id="SSF88946">
    <property type="entry name" value="Sigma2 domain of RNA polymerase sigma factors"/>
    <property type="match status" value="1"/>
</dbReference>
<feature type="domain" description="RNA polymerase sigma factor 70 region 4 type 2" evidence="6">
    <location>
        <begin position="122"/>
        <end position="170"/>
    </location>
</feature>
<dbReference type="InterPro" id="IPR007627">
    <property type="entry name" value="RNA_pol_sigma70_r2"/>
</dbReference>
<dbReference type="OrthoDB" id="9797134at2"/>
<accession>A4C3P4</accession>
<dbReference type="InterPro" id="IPR013324">
    <property type="entry name" value="RNA_pol_sigma_r3/r4-like"/>
</dbReference>
<evidence type="ECO:0000256" key="1">
    <source>
        <dbReference type="ARBA" id="ARBA00010641"/>
    </source>
</evidence>
<dbReference type="STRING" id="87626.PTD2_01366"/>
<keyword evidence="2" id="KW-0805">Transcription regulation</keyword>
<dbReference type="SUPFAM" id="SSF88659">
    <property type="entry name" value="Sigma3 and sigma4 domains of RNA polymerase sigma factors"/>
    <property type="match status" value="1"/>
</dbReference>
<evidence type="ECO:0000256" key="2">
    <source>
        <dbReference type="ARBA" id="ARBA00023015"/>
    </source>
</evidence>
<dbReference type="Pfam" id="PF08281">
    <property type="entry name" value="Sigma70_r4_2"/>
    <property type="match status" value="1"/>
</dbReference>
<dbReference type="eggNOG" id="COG1595">
    <property type="taxonomic scope" value="Bacteria"/>
</dbReference>
<dbReference type="Pfam" id="PF04542">
    <property type="entry name" value="Sigma70_r2"/>
    <property type="match status" value="1"/>
</dbReference>
<dbReference type="InterPro" id="IPR036388">
    <property type="entry name" value="WH-like_DNA-bd_sf"/>
</dbReference>
<evidence type="ECO:0000259" key="6">
    <source>
        <dbReference type="Pfam" id="PF08281"/>
    </source>
</evidence>
<protein>
    <submittedName>
        <fullName evidence="7">RNA polymerase sigma factor, sigma-70 family protein</fullName>
    </submittedName>
</protein>
<dbReference type="AlphaFoldDB" id="A4C3P4"/>
<dbReference type="InterPro" id="IPR013325">
    <property type="entry name" value="RNA_pol_sigma_r2"/>
</dbReference>
<dbReference type="InterPro" id="IPR014284">
    <property type="entry name" value="RNA_pol_sigma-70_dom"/>
</dbReference>
<reference evidence="7 8" key="1">
    <citation type="submission" date="2006-02" db="EMBL/GenBank/DDBJ databases">
        <authorList>
            <person name="Moran M.A."/>
            <person name="Kjelleberg S."/>
            <person name="Egan S."/>
            <person name="Saunders N."/>
            <person name="Thomas T."/>
            <person name="Ferriera S."/>
            <person name="Johnson J."/>
            <person name="Kravitz S."/>
            <person name="Halpern A."/>
            <person name="Remington K."/>
            <person name="Beeson K."/>
            <person name="Tran B."/>
            <person name="Rogers Y.-H."/>
            <person name="Friedman R."/>
            <person name="Venter J.C."/>
        </authorList>
    </citation>
    <scope>NUCLEOTIDE SEQUENCE [LARGE SCALE GENOMIC DNA]</scope>
    <source>
        <strain evidence="7 8">D2</strain>
    </source>
</reference>
<dbReference type="GO" id="GO:0006352">
    <property type="term" value="P:DNA-templated transcription initiation"/>
    <property type="evidence" value="ECO:0007669"/>
    <property type="project" value="InterPro"/>
</dbReference>
<dbReference type="NCBIfam" id="TIGR02937">
    <property type="entry name" value="sigma70-ECF"/>
    <property type="match status" value="1"/>
</dbReference>
<evidence type="ECO:0000313" key="7">
    <source>
        <dbReference type="EMBL" id="EAR30176.1"/>
    </source>
</evidence>
<dbReference type="EMBL" id="AAOH01000001">
    <property type="protein sequence ID" value="EAR30176.1"/>
    <property type="molecule type" value="Genomic_DNA"/>
</dbReference>
<keyword evidence="8" id="KW-1185">Reference proteome</keyword>
<keyword evidence="3" id="KW-0731">Sigma factor</keyword>
<comment type="caution">
    <text evidence="7">The sequence shown here is derived from an EMBL/GenBank/DDBJ whole genome shotgun (WGS) entry which is preliminary data.</text>
</comment>
<dbReference type="HOGENOM" id="CLU_047691_12_2_6"/>
<evidence type="ECO:0000259" key="5">
    <source>
        <dbReference type="Pfam" id="PF04542"/>
    </source>
</evidence>